<accession>A0ABV0YI25</accession>
<evidence type="ECO:0000313" key="1">
    <source>
        <dbReference type="EMBL" id="MEQ2293366.1"/>
    </source>
</evidence>
<comment type="caution">
    <text evidence="1">The sequence shown here is derived from an EMBL/GenBank/DDBJ whole genome shotgun (WGS) entry which is preliminary data.</text>
</comment>
<evidence type="ECO:0000313" key="2">
    <source>
        <dbReference type="Proteomes" id="UP001469553"/>
    </source>
</evidence>
<reference evidence="1 2" key="1">
    <citation type="submission" date="2021-06" db="EMBL/GenBank/DDBJ databases">
        <authorList>
            <person name="Palmer J.M."/>
        </authorList>
    </citation>
    <scope>NUCLEOTIDE SEQUENCE [LARGE SCALE GENOMIC DNA]</scope>
    <source>
        <strain evidence="1 2">AS_MEX2019</strain>
        <tissue evidence="1">Muscle</tissue>
    </source>
</reference>
<sequence length="106" mass="11211">MVMRLLLSFSQAGKTASEIASLLGTSLGQFASAGLREKQRDISALFLSGQSLSLPPPSSVVGRSWGGGCPSPVVTGQEVGYTLDRFQSISVLSLLLHSWRYGPVTL</sequence>
<proteinExistence type="predicted"/>
<dbReference type="EMBL" id="JAHRIP010032474">
    <property type="protein sequence ID" value="MEQ2293366.1"/>
    <property type="molecule type" value="Genomic_DNA"/>
</dbReference>
<name>A0ABV0YI25_9TELE</name>
<organism evidence="1 2">
    <name type="scientific">Ameca splendens</name>
    <dbReference type="NCBI Taxonomy" id="208324"/>
    <lineage>
        <taxon>Eukaryota</taxon>
        <taxon>Metazoa</taxon>
        <taxon>Chordata</taxon>
        <taxon>Craniata</taxon>
        <taxon>Vertebrata</taxon>
        <taxon>Euteleostomi</taxon>
        <taxon>Actinopterygii</taxon>
        <taxon>Neopterygii</taxon>
        <taxon>Teleostei</taxon>
        <taxon>Neoteleostei</taxon>
        <taxon>Acanthomorphata</taxon>
        <taxon>Ovalentaria</taxon>
        <taxon>Atherinomorphae</taxon>
        <taxon>Cyprinodontiformes</taxon>
        <taxon>Goodeidae</taxon>
        <taxon>Ameca</taxon>
    </lineage>
</organism>
<keyword evidence="2" id="KW-1185">Reference proteome</keyword>
<gene>
    <name evidence="1" type="ORF">AMECASPLE_032588</name>
</gene>
<protein>
    <submittedName>
        <fullName evidence="1">Uncharacterized protein</fullName>
    </submittedName>
</protein>
<dbReference type="Proteomes" id="UP001469553">
    <property type="component" value="Unassembled WGS sequence"/>
</dbReference>